<dbReference type="EMBL" id="OA883346">
    <property type="protein sequence ID" value="CAD7278662.1"/>
    <property type="molecule type" value="Genomic_DNA"/>
</dbReference>
<evidence type="ECO:0000256" key="1">
    <source>
        <dbReference type="SAM" id="MobiDB-lite"/>
    </source>
</evidence>
<proteinExistence type="predicted"/>
<gene>
    <name evidence="2" type="ORF">NMOB1V02_LOCUS6360</name>
</gene>
<reference evidence="2" key="1">
    <citation type="submission" date="2020-11" db="EMBL/GenBank/DDBJ databases">
        <authorList>
            <person name="Tran Van P."/>
        </authorList>
    </citation>
    <scope>NUCLEOTIDE SEQUENCE</scope>
</reference>
<dbReference type="Proteomes" id="UP000678499">
    <property type="component" value="Unassembled WGS sequence"/>
</dbReference>
<dbReference type="AlphaFoldDB" id="A0A7R9BR64"/>
<feature type="compositionally biased region" description="Basic and acidic residues" evidence="1">
    <location>
        <begin position="98"/>
        <end position="113"/>
    </location>
</feature>
<evidence type="ECO:0000313" key="2">
    <source>
        <dbReference type="EMBL" id="CAD7278662.1"/>
    </source>
</evidence>
<accession>A0A7R9BR64</accession>
<feature type="region of interest" description="Disordered" evidence="1">
    <location>
        <begin position="44"/>
        <end position="144"/>
    </location>
</feature>
<keyword evidence="3" id="KW-1185">Reference proteome</keyword>
<dbReference type="EMBL" id="CAJPEX010001309">
    <property type="protein sequence ID" value="CAG0918814.1"/>
    <property type="molecule type" value="Genomic_DNA"/>
</dbReference>
<evidence type="ECO:0000313" key="3">
    <source>
        <dbReference type="Proteomes" id="UP000678499"/>
    </source>
</evidence>
<organism evidence="2">
    <name type="scientific">Notodromas monacha</name>
    <dbReference type="NCBI Taxonomy" id="399045"/>
    <lineage>
        <taxon>Eukaryota</taxon>
        <taxon>Metazoa</taxon>
        <taxon>Ecdysozoa</taxon>
        <taxon>Arthropoda</taxon>
        <taxon>Crustacea</taxon>
        <taxon>Oligostraca</taxon>
        <taxon>Ostracoda</taxon>
        <taxon>Podocopa</taxon>
        <taxon>Podocopida</taxon>
        <taxon>Cypridocopina</taxon>
        <taxon>Cypridoidea</taxon>
        <taxon>Cyprididae</taxon>
        <taxon>Notodromas</taxon>
    </lineage>
</organism>
<name>A0A7R9BR64_9CRUS</name>
<protein>
    <submittedName>
        <fullName evidence="2">Uncharacterized protein</fullName>
    </submittedName>
</protein>
<sequence>MVRALSQDGEVGTRMTAESRRADFLMMGGDVSLVEDNMSDDISELDKNSINLPEGKEEPRRPSGMAPTTTIETVTIVRPLKPEHGTPGNHPRKGGRAGKGEDSWSCRVDEPERLSVTLSSRPPAPGLERESPLSQGFDPVTRSV</sequence>